<accession>A0A326UD49</accession>
<feature type="transmembrane region" description="Helical" evidence="2">
    <location>
        <begin position="163"/>
        <end position="185"/>
    </location>
</feature>
<feature type="transmembrane region" description="Helical" evidence="2">
    <location>
        <begin position="191"/>
        <end position="209"/>
    </location>
</feature>
<evidence type="ECO:0000256" key="2">
    <source>
        <dbReference type="SAM" id="Phobius"/>
    </source>
</evidence>
<name>A0A326UD49_THEHA</name>
<keyword evidence="2" id="KW-0812">Transmembrane</keyword>
<sequence>MSQSQAQKIIKSLKGLDKQLQPDEQPLLDIPGIWDNGKEKRSEAGDVVLTNQRVFGFYYRSFPREYLFLDAIPLASIKRVTLRQKSFEPLFRELSISDGERTVYVRSSRAKIEELYRALRSAIEEHAPTASEAFEQPQTTEERREAPSYERQEVSAKFDTSPLAITLLFAGGILLEVIGVILWSFTGSPQAGLSLCFAGFIAVITAIFVQRQRAR</sequence>
<feature type="region of interest" description="Disordered" evidence="1">
    <location>
        <begin position="130"/>
        <end position="151"/>
    </location>
</feature>
<keyword evidence="2" id="KW-0472">Membrane</keyword>
<evidence type="ECO:0000313" key="4">
    <source>
        <dbReference type="Proteomes" id="UP000248806"/>
    </source>
</evidence>
<evidence type="ECO:0000313" key="3">
    <source>
        <dbReference type="EMBL" id="PZW36398.1"/>
    </source>
</evidence>
<keyword evidence="4" id="KW-1185">Reference proteome</keyword>
<protein>
    <submittedName>
        <fullName evidence="3">Uncharacterized protein</fullName>
    </submittedName>
</protein>
<dbReference type="EMBL" id="QKUF01000001">
    <property type="protein sequence ID" value="PZW36398.1"/>
    <property type="molecule type" value="Genomic_DNA"/>
</dbReference>
<gene>
    <name evidence="3" type="ORF">EI42_00572</name>
</gene>
<organism evidence="3 4">
    <name type="scientific">Thermosporothrix hazakensis</name>
    <dbReference type="NCBI Taxonomy" id="644383"/>
    <lineage>
        <taxon>Bacteria</taxon>
        <taxon>Bacillati</taxon>
        <taxon>Chloroflexota</taxon>
        <taxon>Ktedonobacteria</taxon>
        <taxon>Ktedonobacterales</taxon>
        <taxon>Thermosporotrichaceae</taxon>
        <taxon>Thermosporothrix</taxon>
    </lineage>
</organism>
<dbReference type="OrthoDB" id="153754at2"/>
<evidence type="ECO:0000256" key="1">
    <source>
        <dbReference type="SAM" id="MobiDB-lite"/>
    </source>
</evidence>
<feature type="compositionally biased region" description="Basic and acidic residues" evidence="1">
    <location>
        <begin position="140"/>
        <end position="151"/>
    </location>
</feature>
<keyword evidence="2" id="KW-1133">Transmembrane helix</keyword>
<proteinExistence type="predicted"/>
<comment type="caution">
    <text evidence="3">The sequence shown here is derived from an EMBL/GenBank/DDBJ whole genome shotgun (WGS) entry which is preliminary data.</text>
</comment>
<dbReference type="Proteomes" id="UP000248806">
    <property type="component" value="Unassembled WGS sequence"/>
</dbReference>
<reference evidence="3 4" key="1">
    <citation type="submission" date="2018-06" db="EMBL/GenBank/DDBJ databases">
        <title>Genomic Encyclopedia of Archaeal and Bacterial Type Strains, Phase II (KMG-II): from individual species to whole genera.</title>
        <authorList>
            <person name="Goeker M."/>
        </authorList>
    </citation>
    <scope>NUCLEOTIDE SEQUENCE [LARGE SCALE GENOMIC DNA]</scope>
    <source>
        <strain evidence="3 4">ATCC BAA-1881</strain>
    </source>
</reference>
<dbReference type="RefSeq" id="WP_111318605.1">
    <property type="nucleotide sequence ID" value="NZ_BIFX01000001.1"/>
</dbReference>
<dbReference type="AlphaFoldDB" id="A0A326UD49"/>